<dbReference type="AlphaFoldDB" id="A0ABD6E705"/>
<gene>
    <name evidence="2" type="ORF">AB6A40_002593</name>
</gene>
<evidence type="ECO:0000313" key="3">
    <source>
        <dbReference type="Proteomes" id="UP001608902"/>
    </source>
</evidence>
<dbReference type="EMBL" id="JBGFUD010001177">
    <property type="protein sequence ID" value="MFH4975884.1"/>
    <property type="molecule type" value="Genomic_DNA"/>
</dbReference>
<accession>A0ABD6E705</accession>
<keyword evidence="3" id="KW-1185">Reference proteome</keyword>
<feature type="transmembrane region" description="Helical" evidence="1">
    <location>
        <begin position="112"/>
        <end position="133"/>
    </location>
</feature>
<name>A0ABD6E705_9BILA</name>
<keyword evidence="1" id="KW-0472">Membrane</keyword>
<comment type="caution">
    <text evidence="2">The sequence shown here is derived from an EMBL/GenBank/DDBJ whole genome shotgun (WGS) entry which is preliminary data.</text>
</comment>
<reference evidence="2 3" key="1">
    <citation type="submission" date="2024-08" db="EMBL/GenBank/DDBJ databases">
        <title>Gnathostoma spinigerum genome.</title>
        <authorList>
            <person name="Gonzalez-Bertolin B."/>
            <person name="Monzon S."/>
            <person name="Zaballos A."/>
            <person name="Jimenez P."/>
            <person name="Dekumyoy P."/>
            <person name="Varona S."/>
            <person name="Cuesta I."/>
            <person name="Sumanam S."/>
            <person name="Adisakwattana P."/>
            <person name="Gasser R.B."/>
            <person name="Hernandez-Gonzalez A."/>
            <person name="Young N.D."/>
            <person name="Perteguer M.J."/>
        </authorList>
    </citation>
    <scope>NUCLEOTIDE SEQUENCE [LARGE SCALE GENOMIC DNA]</scope>
    <source>
        <strain evidence="2">AL3</strain>
        <tissue evidence="2">Liver</tissue>
    </source>
</reference>
<keyword evidence="1" id="KW-1133">Transmembrane helix</keyword>
<feature type="transmembrane region" description="Helical" evidence="1">
    <location>
        <begin position="77"/>
        <end position="100"/>
    </location>
</feature>
<feature type="transmembrane region" description="Helical" evidence="1">
    <location>
        <begin position="165"/>
        <end position="189"/>
    </location>
</feature>
<feature type="transmembrane region" description="Helical" evidence="1">
    <location>
        <begin position="12"/>
        <end position="32"/>
    </location>
</feature>
<keyword evidence="1" id="KW-0812">Transmembrane</keyword>
<proteinExistence type="predicted"/>
<protein>
    <submittedName>
        <fullName evidence="2">Uncharacterized protein</fullName>
    </submittedName>
</protein>
<evidence type="ECO:0000313" key="2">
    <source>
        <dbReference type="EMBL" id="MFH4975884.1"/>
    </source>
</evidence>
<organism evidence="2 3">
    <name type="scientific">Gnathostoma spinigerum</name>
    <dbReference type="NCBI Taxonomy" id="75299"/>
    <lineage>
        <taxon>Eukaryota</taxon>
        <taxon>Metazoa</taxon>
        <taxon>Ecdysozoa</taxon>
        <taxon>Nematoda</taxon>
        <taxon>Chromadorea</taxon>
        <taxon>Rhabditida</taxon>
        <taxon>Spirurina</taxon>
        <taxon>Gnathostomatomorpha</taxon>
        <taxon>Gnathostomatoidea</taxon>
        <taxon>Gnathostomatidae</taxon>
        <taxon>Gnathostoma</taxon>
    </lineage>
</organism>
<dbReference type="Proteomes" id="UP001608902">
    <property type="component" value="Unassembled WGS sequence"/>
</dbReference>
<evidence type="ECO:0000256" key="1">
    <source>
        <dbReference type="SAM" id="Phobius"/>
    </source>
</evidence>
<sequence length="191" mass="20878">MPNQKLLAGVSAALRSSILLLVFIVVILIFTAPGVCFTRYINGLQRGFEVCHSIYNYMSVTYWKDGVIFQQYRGQRVWGQLVVVVLALLFALPSLASSCVQFATKNSLFTPRLFLAAISFCVYLVLGALETWYATGFGFMTGIIRRLDICGALPGCEIVFVVKGWAVAAAFLFLAAVLSAIDLACILAGRD</sequence>